<name>A0A0V8RTI0_PYROC</name>
<dbReference type="STRING" id="2309.CF15_00485"/>
<reference evidence="2 3" key="1">
    <citation type="submission" date="2015-11" db="EMBL/GenBank/DDBJ databases">
        <title>Genome sequence of Pyrodictium occultum PL-19, a marine hyperthermophilic archaeon isolated from Volcano, Italy.</title>
        <authorList>
            <person name="Utturkar S."/>
            <person name="Huber H."/>
            <person name="Leptihn S."/>
            <person name="Brown S."/>
            <person name="Stetter K.O."/>
            <person name="Podar M."/>
        </authorList>
    </citation>
    <scope>NUCLEOTIDE SEQUENCE [LARGE SCALE GENOMIC DNA]</scope>
    <source>
        <strain evidence="2 3">PL-19</strain>
    </source>
</reference>
<dbReference type="OrthoDB" id="5817at2157"/>
<dbReference type="SUPFAM" id="SSF52402">
    <property type="entry name" value="Adenine nucleotide alpha hydrolases-like"/>
    <property type="match status" value="1"/>
</dbReference>
<evidence type="ECO:0000313" key="3">
    <source>
        <dbReference type="Proteomes" id="UP000053352"/>
    </source>
</evidence>
<dbReference type="PANTHER" id="PTHR43196:SF2">
    <property type="entry name" value="PHOSPHOADENOSINE PHOSPHOSULFATE REDUCTASE"/>
    <property type="match status" value="1"/>
</dbReference>
<dbReference type="InterPro" id="IPR050128">
    <property type="entry name" value="Sulfate_adenylyltrnsfr_sub2"/>
</dbReference>
<dbReference type="EMBL" id="LNTB01000001">
    <property type="protein sequence ID" value="KSW11377.1"/>
    <property type="molecule type" value="Genomic_DNA"/>
</dbReference>
<proteinExistence type="predicted"/>
<organism evidence="2 3">
    <name type="scientific">Pyrodictium occultum</name>
    <dbReference type="NCBI Taxonomy" id="2309"/>
    <lineage>
        <taxon>Archaea</taxon>
        <taxon>Thermoproteota</taxon>
        <taxon>Thermoprotei</taxon>
        <taxon>Desulfurococcales</taxon>
        <taxon>Pyrodictiaceae</taxon>
        <taxon>Pyrodictium</taxon>
    </lineage>
</organism>
<dbReference type="RefSeq" id="WP_058370049.1">
    <property type="nucleotide sequence ID" value="NZ_LNTB01000001.1"/>
</dbReference>
<comment type="caution">
    <text evidence="2">The sequence shown here is derived from an EMBL/GenBank/DDBJ whole genome shotgun (WGS) entry which is preliminary data.</text>
</comment>
<dbReference type="AlphaFoldDB" id="A0A0V8RTI0"/>
<sequence>MERYPALSSSGEVTGYAVSSVEFSVLYRPDGSLRGRYLWLDAEEAVRIDSFLSGGVLGAGGVQVEYARLVEDIPWPLVYVAWDLDEYVDWVYREYGEKLEGKTVMVNFSGGKDSTAALAVLARLQERVRGLHVYAVYSHVSYLEPPRNIDFAVKAAERLGVEIEVVEADRELMRRRLLEEGLPYRGKRWCTYMKLRPIKRLRKARRPDAIADGDRMTEAFKRFNRLYRMSPRRPRLYDGGRIRPIYIWTLLDVAKIVRDLGLVHPDYLQGLPRVACLMCPYKALHEFSEDEMDLLEDPGLIEEAIKTSYRRYYSDTGIPWEEFRRQHLWRHHPAVAVKLYRVKKTVEGMDLEEIRRSRLEAAYRSLWVNPLPRAKRVTPEEAVELIGEVVGGAYEEAVSRAAEASRLVEAERLSGGQGS</sequence>
<keyword evidence="3" id="KW-1185">Reference proteome</keyword>
<dbReference type="GO" id="GO:0003824">
    <property type="term" value="F:catalytic activity"/>
    <property type="evidence" value="ECO:0007669"/>
    <property type="project" value="InterPro"/>
</dbReference>
<accession>A0A0V8RTI0</accession>
<gene>
    <name evidence="2" type="ORF">CF15_00485</name>
</gene>
<dbReference type="PANTHER" id="PTHR43196">
    <property type="entry name" value="SULFATE ADENYLYLTRANSFERASE SUBUNIT 2"/>
    <property type="match status" value="1"/>
</dbReference>
<dbReference type="Gene3D" id="3.40.50.620">
    <property type="entry name" value="HUPs"/>
    <property type="match status" value="1"/>
</dbReference>
<evidence type="ECO:0000313" key="2">
    <source>
        <dbReference type="EMBL" id="KSW11377.1"/>
    </source>
</evidence>
<dbReference type="InterPro" id="IPR002500">
    <property type="entry name" value="PAPS_reduct_dom"/>
</dbReference>
<feature type="domain" description="Phosphoadenosine phosphosulphate reductase" evidence="1">
    <location>
        <begin position="104"/>
        <end position="280"/>
    </location>
</feature>
<dbReference type="InterPro" id="IPR014729">
    <property type="entry name" value="Rossmann-like_a/b/a_fold"/>
</dbReference>
<protein>
    <recommendedName>
        <fullName evidence="1">Phosphoadenosine phosphosulphate reductase domain-containing protein</fullName>
    </recommendedName>
</protein>
<evidence type="ECO:0000259" key="1">
    <source>
        <dbReference type="Pfam" id="PF01507"/>
    </source>
</evidence>
<dbReference type="Pfam" id="PF01507">
    <property type="entry name" value="PAPS_reduct"/>
    <property type="match status" value="1"/>
</dbReference>
<dbReference type="Proteomes" id="UP000053352">
    <property type="component" value="Unassembled WGS sequence"/>
</dbReference>